<evidence type="ECO:0000256" key="2">
    <source>
        <dbReference type="ARBA" id="ARBA00023015"/>
    </source>
</evidence>
<dbReference type="InterPro" id="IPR036390">
    <property type="entry name" value="WH_DNA-bd_sf"/>
</dbReference>
<comment type="caution">
    <text evidence="7">The sequence shown here is derived from an EMBL/GenBank/DDBJ whole genome shotgun (WGS) entry which is preliminary data.</text>
</comment>
<evidence type="ECO:0000256" key="3">
    <source>
        <dbReference type="ARBA" id="ARBA00023125"/>
    </source>
</evidence>
<dbReference type="InterPro" id="IPR000847">
    <property type="entry name" value="LysR_HTH_N"/>
</dbReference>
<dbReference type="InterPro" id="IPR005119">
    <property type="entry name" value="LysR_subst-bd"/>
</dbReference>
<dbReference type="EMBL" id="DACRBY010000198">
    <property type="protein sequence ID" value="HAS8543270.1"/>
    <property type="molecule type" value="Genomic_DNA"/>
</dbReference>
<gene>
    <name evidence="6" type="ORF">I7730_12415</name>
    <name evidence="7" type="ORF">I7730_26495</name>
</gene>
<accession>A0A8H9N5L2</accession>
<evidence type="ECO:0000313" key="6">
    <source>
        <dbReference type="EMBL" id="HAS8540590.1"/>
    </source>
</evidence>
<dbReference type="PANTHER" id="PTHR30126">
    <property type="entry name" value="HTH-TYPE TRANSCRIPTIONAL REGULATOR"/>
    <property type="match status" value="1"/>
</dbReference>
<keyword evidence="2" id="KW-0805">Transcription regulation</keyword>
<dbReference type="Pfam" id="PF03466">
    <property type="entry name" value="LysR_substrate"/>
    <property type="match status" value="1"/>
</dbReference>
<dbReference type="PANTHER" id="PTHR30126:SF91">
    <property type="entry name" value="LYSR FAMILY TRANSCRIPTIONAL REGULATOR"/>
    <property type="match status" value="1"/>
</dbReference>
<evidence type="ECO:0000256" key="1">
    <source>
        <dbReference type="ARBA" id="ARBA00009437"/>
    </source>
</evidence>
<evidence type="ECO:0000256" key="4">
    <source>
        <dbReference type="ARBA" id="ARBA00023163"/>
    </source>
</evidence>
<keyword evidence="4" id="KW-0804">Transcription</keyword>
<dbReference type="InterPro" id="IPR036388">
    <property type="entry name" value="WH-like_DNA-bd_sf"/>
</dbReference>
<dbReference type="PROSITE" id="PS50931">
    <property type="entry name" value="HTH_LYSR"/>
    <property type="match status" value="1"/>
</dbReference>
<proteinExistence type="inferred from homology"/>
<organism evidence="7">
    <name type="scientific">Vibrio vulnificus</name>
    <dbReference type="NCBI Taxonomy" id="672"/>
    <lineage>
        <taxon>Bacteria</taxon>
        <taxon>Pseudomonadati</taxon>
        <taxon>Pseudomonadota</taxon>
        <taxon>Gammaproteobacteria</taxon>
        <taxon>Vibrionales</taxon>
        <taxon>Vibrionaceae</taxon>
        <taxon>Vibrio</taxon>
    </lineage>
</organism>
<dbReference type="CDD" id="cd05466">
    <property type="entry name" value="PBP2_LTTR_substrate"/>
    <property type="match status" value="1"/>
</dbReference>
<reference evidence="7" key="2">
    <citation type="submission" date="2019-01" db="EMBL/GenBank/DDBJ databases">
        <authorList>
            <consortium name="NCBI Pathogen Detection Project"/>
        </authorList>
    </citation>
    <scope>NUCLEOTIDE SEQUENCE</scope>
    <source>
        <strain evidence="7">BCW_3452</strain>
    </source>
</reference>
<feature type="domain" description="HTH lysR-type" evidence="5">
    <location>
        <begin position="17"/>
        <end position="74"/>
    </location>
</feature>
<dbReference type="Gene3D" id="3.40.190.290">
    <property type="match status" value="1"/>
</dbReference>
<dbReference type="AlphaFoldDB" id="A0A8H9N5L2"/>
<keyword evidence="3" id="KW-0238">DNA-binding</keyword>
<sequence>MHNDREVRTFLLGATMFTLEQIHCFNQVFVTNSYSQAGKVLGKTRTTVREQIVALEDSTGLALFELEGKRLTPTQAAKAIFERTVLLGKHARDLQETLLSLHDSTLTELVICHDPLVPMNLLTRLHAAISSQFPHLNVQFLDRVRENAFVEVKQGRAQIALMASENLIATSHELDVINLGTMRFSAYLSKQHPLAKAKSVSLNDLRLVKQYMTESAANGGLGSYPMSVNKQIITDTNLLLEMAAQDGWTIIPEWLAKSHASQKGLIKIKLEEVLQSQPHNVCAFFPIHYRSDEQLREIANIVGQVGKNNLS</sequence>
<dbReference type="SUPFAM" id="SSF46785">
    <property type="entry name" value="Winged helix' DNA-binding domain"/>
    <property type="match status" value="1"/>
</dbReference>
<dbReference type="Pfam" id="PF00126">
    <property type="entry name" value="HTH_1"/>
    <property type="match status" value="1"/>
</dbReference>
<reference evidence="7" key="1">
    <citation type="journal article" date="2018" name="Genome Biol.">
        <title>SKESA: strategic k-mer extension for scrupulous assemblies.</title>
        <authorList>
            <person name="Souvorov A."/>
            <person name="Agarwala R."/>
            <person name="Lipman D.J."/>
        </authorList>
    </citation>
    <scope>NUCLEOTIDE SEQUENCE</scope>
    <source>
        <strain evidence="7">BCW_3452</strain>
    </source>
</reference>
<dbReference type="GO" id="GO:0000976">
    <property type="term" value="F:transcription cis-regulatory region binding"/>
    <property type="evidence" value="ECO:0007669"/>
    <property type="project" value="TreeGrafter"/>
</dbReference>
<dbReference type="SUPFAM" id="SSF53850">
    <property type="entry name" value="Periplasmic binding protein-like II"/>
    <property type="match status" value="1"/>
</dbReference>
<protein>
    <submittedName>
        <fullName evidence="7">LysR family transcriptional regulator</fullName>
    </submittedName>
</protein>
<dbReference type="EMBL" id="DACRBY010000014">
    <property type="protein sequence ID" value="HAS8540590.1"/>
    <property type="molecule type" value="Genomic_DNA"/>
</dbReference>
<dbReference type="Proteomes" id="UP000863257">
    <property type="component" value="Unassembled WGS sequence"/>
</dbReference>
<evidence type="ECO:0000259" key="5">
    <source>
        <dbReference type="PROSITE" id="PS50931"/>
    </source>
</evidence>
<evidence type="ECO:0000313" key="7">
    <source>
        <dbReference type="EMBL" id="HAS8543270.1"/>
    </source>
</evidence>
<dbReference type="GO" id="GO:0003700">
    <property type="term" value="F:DNA-binding transcription factor activity"/>
    <property type="evidence" value="ECO:0007669"/>
    <property type="project" value="InterPro"/>
</dbReference>
<comment type="similarity">
    <text evidence="1">Belongs to the LysR transcriptional regulatory family.</text>
</comment>
<dbReference type="RefSeq" id="WP_058666164.1">
    <property type="nucleotide sequence ID" value="NZ_LOSI02000001.1"/>
</dbReference>
<name>A0A8H9N5L2_VIBVL</name>
<dbReference type="Gene3D" id="1.10.10.10">
    <property type="entry name" value="Winged helix-like DNA-binding domain superfamily/Winged helix DNA-binding domain"/>
    <property type="match status" value="1"/>
</dbReference>